<dbReference type="InterPro" id="IPR001660">
    <property type="entry name" value="SAM"/>
</dbReference>
<name>A0A4P9Z156_9FUNG</name>
<dbReference type="EMBL" id="KZ989741">
    <property type="protein sequence ID" value="RKP25461.1"/>
    <property type="molecule type" value="Genomic_DNA"/>
</dbReference>
<dbReference type="OrthoDB" id="8883818at2759"/>
<dbReference type="SMART" id="SM00454">
    <property type="entry name" value="SAM"/>
    <property type="match status" value="1"/>
</dbReference>
<feature type="compositionally biased region" description="Pro residues" evidence="1">
    <location>
        <begin position="392"/>
        <end position="409"/>
    </location>
</feature>
<dbReference type="Gene3D" id="3.10.20.90">
    <property type="entry name" value="Phosphatidylinositol 3-kinase Catalytic Subunit, Chain A, domain 1"/>
    <property type="match status" value="1"/>
</dbReference>
<dbReference type="GO" id="GO:0007165">
    <property type="term" value="P:signal transduction"/>
    <property type="evidence" value="ECO:0007669"/>
    <property type="project" value="InterPro"/>
</dbReference>
<dbReference type="PANTHER" id="PTHR12573">
    <property type="entry name" value="AT09986P-RELATED"/>
    <property type="match status" value="1"/>
</dbReference>
<feature type="region of interest" description="Disordered" evidence="1">
    <location>
        <begin position="198"/>
        <end position="240"/>
    </location>
</feature>
<dbReference type="PANTHER" id="PTHR12573:SF4">
    <property type="entry name" value="AT09986P-RELATED"/>
    <property type="match status" value="1"/>
</dbReference>
<organism evidence="4 5">
    <name type="scientific">Syncephalis pseudoplumigaleata</name>
    <dbReference type="NCBI Taxonomy" id="1712513"/>
    <lineage>
        <taxon>Eukaryota</taxon>
        <taxon>Fungi</taxon>
        <taxon>Fungi incertae sedis</taxon>
        <taxon>Zoopagomycota</taxon>
        <taxon>Zoopagomycotina</taxon>
        <taxon>Zoopagomycetes</taxon>
        <taxon>Zoopagales</taxon>
        <taxon>Piptocephalidaceae</taxon>
        <taxon>Syncephalis</taxon>
    </lineage>
</organism>
<dbReference type="Proteomes" id="UP000278143">
    <property type="component" value="Unassembled WGS sequence"/>
</dbReference>
<dbReference type="SMART" id="SM00314">
    <property type="entry name" value="RA"/>
    <property type="match status" value="1"/>
</dbReference>
<dbReference type="PROSITE" id="PS50200">
    <property type="entry name" value="RA"/>
    <property type="match status" value="1"/>
</dbReference>
<feature type="domain" description="Ras-associating" evidence="3">
    <location>
        <begin position="263"/>
        <end position="355"/>
    </location>
</feature>
<feature type="compositionally biased region" description="Basic and acidic residues" evidence="1">
    <location>
        <begin position="410"/>
        <end position="419"/>
    </location>
</feature>
<proteinExistence type="predicted"/>
<dbReference type="InterPro" id="IPR000159">
    <property type="entry name" value="RA_dom"/>
</dbReference>
<feature type="compositionally biased region" description="Basic and acidic residues" evidence="1">
    <location>
        <begin position="214"/>
        <end position="230"/>
    </location>
</feature>
<gene>
    <name evidence="4" type="ORF">SYNPS1DRAFT_28815</name>
</gene>
<keyword evidence="5" id="KW-1185">Reference proteome</keyword>
<sequence length="508" mass="56301">MGLSVKQWSTGQVQSWLTKHGYGAYGHQFEMEGVSGDVLVHLDHETLRDLNVISVGHRLGILKAIYRLKMEHNISIEAGDFVPQGKCHYMDAWTEDYTTRSNAAAQNARIQQVMDDINHVNHEMKMLRDQLLPVLRQIAGKSEATDTVLSPPSTAPIRKDTLSPLFPLSSLPSVPATAGLPSTDGNKRNKPAALNLISSTGIKNGSRSPLPFLQKKEKGQQRSPTNDRHPTANTTPVSPFIKSDAHLIREVEPPKSPAAADLNIGAIRVYGDRLPGRENEAYKALRITLESTSQQILDMALRKYDLTDDGKNYTLVIVHGNRERYFALDDYPLKYYQQLQQAKENPMFVMRPNKQMKRSNTMKAAMPVVPSRHASLMRRADARTTIGNPTTATPPPPPPPPPSQPPPPPMRRDSRRPDDPPPMTAGMISSSMPRHGPYGHTQPPLLQHHPTGSTSSTASTSSMVVNPALSANLGILMSTSTPSTSSLQLTMNERFDEIMERWHQERNV</sequence>
<dbReference type="AlphaFoldDB" id="A0A4P9Z156"/>
<dbReference type="SUPFAM" id="SSF54236">
    <property type="entry name" value="Ubiquitin-like"/>
    <property type="match status" value="1"/>
</dbReference>
<protein>
    <recommendedName>
        <fullName evidence="6">SAM domain-containing protein</fullName>
    </recommendedName>
</protein>
<evidence type="ECO:0000256" key="1">
    <source>
        <dbReference type="SAM" id="MobiDB-lite"/>
    </source>
</evidence>
<dbReference type="Pfam" id="PF00788">
    <property type="entry name" value="RA"/>
    <property type="match status" value="1"/>
</dbReference>
<feature type="compositionally biased region" description="Low complexity" evidence="1">
    <location>
        <begin position="451"/>
        <end position="461"/>
    </location>
</feature>
<dbReference type="PROSITE" id="PS50105">
    <property type="entry name" value="SAM_DOMAIN"/>
    <property type="match status" value="1"/>
</dbReference>
<evidence type="ECO:0008006" key="6">
    <source>
        <dbReference type="Google" id="ProtNLM"/>
    </source>
</evidence>
<evidence type="ECO:0000259" key="2">
    <source>
        <dbReference type="PROSITE" id="PS50105"/>
    </source>
</evidence>
<dbReference type="InterPro" id="IPR029071">
    <property type="entry name" value="Ubiquitin-like_domsf"/>
</dbReference>
<feature type="region of interest" description="Disordered" evidence="1">
    <location>
        <begin position="385"/>
        <end position="461"/>
    </location>
</feature>
<accession>A0A4P9Z156</accession>
<evidence type="ECO:0000259" key="3">
    <source>
        <dbReference type="PROSITE" id="PS50200"/>
    </source>
</evidence>
<dbReference type="Pfam" id="PF00536">
    <property type="entry name" value="SAM_1"/>
    <property type="match status" value="1"/>
</dbReference>
<dbReference type="InterPro" id="IPR013761">
    <property type="entry name" value="SAM/pointed_sf"/>
</dbReference>
<dbReference type="SUPFAM" id="SSF47769">
    <property type="entry name" value="SAM/Pointed domain"/>
    <property type="match status" value="1"/>
</dbReference>
<feature type="domain" description="SAM" evidence="2">
    <location>
        <begin position="8"/>
        <end position="71"/>
    </location>
</feature>
<evidence type="ECO:0000313" key="4">
    <source>
        <dbReference type="EMBL" id="RKP25461.1"/>
    </source>
</evidence>
<evidence type="ECO:0000313" key="5">
    <source>
        <dbReference type="Proteomes" id="UP000278143"/>
    </source>
</evidence>
<feature type="compositionally biased region" description="Polar residues" evidence="1">
    <location>
        <begin position="198"/>
        <end position="207"/>
    </location>
</feature>
<reference evidence="5" key="1">
    <citation type="journal article" date="2018" name="Nat. Microbiol.">
        <title>Leveraging single-cell genomics to expand the fungal tree of life.</title>
        <authorList>
            <person name="Ahrendt S.R."/>
            <person name="Quandt C.A."/>
            <person name="Ciobanu D."/>
            <person name="Clum A."/>
            <person name="Salamov A."/>
            <person name="Andreopoulos B."/>
            <person name="Cheng J.F."/>
            <person name="Woyke T."/>
            <person name="Pelin A."/>
            <person name="Henrissat B."/>
            <person name="Reynolds N.K."/>
            <person name="Benny G.L."/>
            <person name="Smith M.E."/>
            <person name="James T.Y."/>
            <person name="Grigoriev I.V."/>
        </authorList>
    </citation>
    <scope>NUCLEOTIDE SEQUENCE [LARGE SCALE GENOMIC DNA]</scope>
    <source>
        <strain evidence="5">Benny S71-1</strain>
    </source>
</reference>
<dbReference type="Gene3D" id="1.10.150.50">
    <property type="entry name" value="Transcription Factor, Ets-1"/>
    <property type="match status" value="1"/>
</dbReference>